<sequence length="266" mass="28775">RAEILPGNETPTAYAVNREHSSPRFAAAWAAGCGGAVEAADILRPGPIALFGSPRRWGLIAQARAEGRTWYYADHAYFGRQGYYRVTRDGFQHDGRDSLWPRGAPERLEALGVEIKPWRESGDHVLVCPPDAGFARLFGFDAAAWTAHVTAALEALTPRRLRVRPRACADLAPLADDLAGAWCLVTYVSNAAVEALCAGVPAIVTGPCAARPLAATNLRAVLDPPRPSGRRRWAEVLAANQWTLDEIRAGDAWRALGPAELREHAA</sequence>
<feature type="non-terminal residue" evidence="1">
    <location>
        <position position="1"/>
    </location>
</feature>
<organism evidence="1">
    <name type="scientific">marine sediment metagenome</name>
    <dbReference type="NCBI Taxonomy" id="412755"/>
    <lineage>
        <taxon>unclassified sequences</taxon>
        <taxon>metagenomes</taxon>
        <taxon>ecological metagenomes</taxon>
    </lineage>
</organism>
<gene>
    <name evidence="1" type="ORF">LCGC14_1208060</name>
</gene>
<reference evidence="1" key="1">
    <citation type="journal article" date="2015" name="Nature">
        <title>Complex archaea that bridge the gap between prokaryotes and eukaryotes.</title>
        <authorList>
            <person name="Spang A."/>
            <person name="Saw J.H."/>
            <person name="Jorgensen S.L."/>
            <person name="Zaremba-Niedzwiedzka K."/>
            <person name="Martijn J."/>
            <person name="Lind A.E."/>
            <person name="van Eijk R."/>
            <person name="Schleper C."/>
            <person name="Guy L."/>
            <person name="Ettema T.J."/>
        </authorList>
    </citation>
    <scope>NUCLEOTIDE SEQUENCE</scope>
</reference>
<dbReference type="EMBL" id="LAZR01006261">
    <property type="protein sequence ID" value="KKM93477.1"/>
    <property type="molecule type" value="Genomic_DNA"/>
</dbReference>
<protein>
    <submittedName>
        <fullName evidence="1">Uncharacterized protein</fullName>
    </submittedName>
</protein>
<name>A0A0F9PJL2_9ZZZZ</name>
<evidence type="ECO:0000313" key="1">
    <source>
        <dbReference type="EMBL" id="KKM93477.1"/>
    </source>
</evidence>
<accession>A0A0F9PJL2</accession>
<comment type="caution">
    <text evidence="1">The sequence shown here is derived from an EMBL/GenBank/DDBJ whole genome shotgun (WGS) entry which is preliminary data.</text>
</comment>
<dbReference type="AlphaFoldDB" id="A0A0F9PJL2"/>
<proteinExistence type="predicted"/>